<comment type="caution">
    <text evidence="2">The sequence shown here is derived from an EMBL/GenBank/DDBJ whole genome shotgun (WGS) entry which is preliminary data.</text>
</comment>
<keyword evidence="3" id="KW-1185">Reference proteome</keyword>
<dbReference type="AlphaFoldDB" id="A0A8H3FA68"/>
<gene>
    <name evidence="2" type="ORF">HETSPECPRED_004314</name>
</gene>
<feature type="region of interest" description="Disordered" evidence="1">
    <location>
        <begin position="163"/>
        <end position="333"/>
    </location>
</feature>
<feature type="compositionally biased region" description="Low complexity" evidence="1">
    <location>
        <begin position="389"/>
        <end position="398"/>
    </location>
</feature>
<proteinExistence type="predicted"/>
<evidence type="ECO:0000256" key="1">
    <source>
        <dbReference type="SAM" id="MobiDB-lite"/>
    </source>
</evidence>
<feature type="compositionally biased region" description="Basic and acidic residues" evidence="1">
    <location>
        <begin position="103"/>
        <end position="112"/>
    </location>
</feature>
<name>A0A8H3FA68_9LECA</name>
<evidence type="ECO:0000313" key="2">
    <source>
        <dbReference type="EMBL" id="CAF9920613.1"/>
    </source>
</evidence>
<protein>
    <submittedName>
        <fullName evidence="2">Uncharacterized protein</fullName>
    </submittedName>
</protein>
<feature type="region of interest" description="Disordered" evidence="1">
    <location>
        <begin position="1"/>
        <end position="146"/>
    </location>
</feature>
<organism evidence="2 3">
    <name type="scientific">Heterodermia speciosa</name>
    <dbReference type="NCBI Taxonomy" id="116794"/>
    <lineage>
        <taxon>Eukaryota</taxon>
        <taxon>Fungi</taxon>
        <taxon>Dikarya</taxon>
        <taxon>Ascomycota</taxon>
        <taxon>Pezizomycotina</taxon>
        <taxon>Lecanoromycetes</taxon>
        <taxon>OSLEUM clade</taxon>
        <taxon>Lecanoromycetidae</taxon>
        <taxon>Caliciales</taxon>
        <taxon>Physciaceae</taxon>
        <taxon>Heterodermia</taxon>
    </lineage>
</organism>
<sequence length="553" mass="59486">MSHFQDNGLLHEAQPKSKSSSTSPSHISRSWMISEVLPPSGPSRPMSPERVDRVRRKFVPEEETTTIPTPAPVHISHRTPSLSRSDSVVTQVYSPRHSSPPFEKQRAREGRNSRALSGLRASTASHGNAWEPRLSARGMASPKSPRCTCGAIVQDARLQSTYFPDTKAPQKPLPDIPDSASVSMRETTQDVSIQEQSSTPRFELEAPNSPRQMPATEAPAVKPIRRMAPSRSPTAMTPNPSHASTSWPLKPEPTNTTSLVQDSPTSSFSRAGSNPRLLLTEDSPTSSSNSRPLSTSGGPSLLPTTPPPSPSLSIFSFTSNKLPHQDQPPYTRIPIYDKDTVLLPWNDPNMGPALFCSSPPPTTPLHPPPSPGSSIDDATPPPIPRTRRSPSLSNPKSNPKSKPRHQSQPPPRPRALSSPSSTQQARPQSFHAPPLPSSARRHQTHTYSLRRPSLDIRPEPPTAVPYSDTTAGPEPIATSERIAPPPPLSGALIRAGRGGREVEKGGRWGRGRLRGMFGLGLGIGGKGAGLGLGMGMGGGRDVDAKFMRSLVRG</sequence>
<dbReference type="EMBL" id="CAJPDS010000026">
    <property type="protein sequence ID" value="CAF9920613.1"/>
    <property type="molecule type" value="Genomic_DNA"/>
</dbReference>
<dbReference type="OrthoDB" id="10549907at2759"/>
<feature type="region of interest" description="Disordered" evidence="1">
    <location>
        <begin position="353"/>
        <end position="471"/>
    </location>
</feature>
<feature type="compositionally biased region" description="Low complexity" evidence="1">
    <location>
        <begin position="283"/>
        <end position="303"/>
    </location>
</feature>
<feature type="compositionally biased region" description="Low complexity" evidence="1">
    <location>
        <begin position="17"/>
        <end position="30"/>
    </location>
</feature>
<feature type="compositionally biased region" description="Pro residues" evidence="1">
    <location>
        <begin position="358"/>
        <end position="371"/>
    </location>
</feature>
<dbReference type="Proteomes" id="UP000664521">
    <property type="component" value="Unassembled WGS sequence"/>
</dbReference>
<accession>A0A8H3FA68</accession>
<reference evidence="2" key="1">
    <citation type="submission" date="2021-03" db="EMBL/GenBank/DDBJ databases">
        <authorList>
            <person name="Tagirdzhanova G."/>
        </authorList>
    </citation>
    <scope>NUCLEOTIDE SEQUENCE</scope>
</reference>
<feature type="compositionally biased region" description="Polar residues" evidence="1">
    <location>
        <begin position="78"/>
        <end position="97"/>
    </location>
</feature>
<evidence type="ECO:0000313" key="3">
    <source>
        <dbReference type="Proteomes" id="UP000664521"/>
    </source>
</evidence>
<feature type="compositionally biased region" description="Polar residues" evidence="1">
    <location>
        <begin position="231"/>
        <end position="272"/>
    </location>
</feature>
<feature type="compositionally biased region" description="Polar residues" evidence="1">
    <location>
        <begin position="180"/>
        <end position="200"/>
    </location>
</feature>